<proteinExistence type="predicted"/>
<dbReference type="AlphaFoldDB" id="A0A8S3GJZ8"/>
<feature type="non-terminal residue" evidence="2">
    <location>
        <position position="1"/>
    </location>
</feature>
<reference evidence="2" key="1">
    <citation type="submission" date="2021-02" db="EMBL/GenBank/DDBJ databases">
        <authorList>
            <person name="Nowell W R."/>
        </authorList>
    </citation>
    <scope>NUCLEOTIDE SEQUENCE</scope>
</reference>
<dbReference type="Proteomes" id="UP000681967">
    <property type="component" value="Unassembled WGS sequence"/>
</dbReference>
<protein>
    <submittedName>
        <fullName evidence="2">Uncharacterized protein</fullName>
    </submittedName>
</protein>
<evidence type="ECO:0000256" key="1">
    <source>
        <dbReference type="SAM" id="MobiDB-lite"/>
    </source>
</evidence>
<name>A0A8S3GJZ8_9BILA</name>
<sequence>VDQSHNYRSSKIHHFTAWNDESTQKNEDIANYDDDDDDDRPTMDNTKPPLSSPHNYQQTHPIHRNASFKEVQQNSHRSMYNNTNNQCGSMSLLKLSSMKYEFRGRMCQKRFEIDSL</sequence>
<organism evidence="2 3">
    <name type="scientific">Rotaria magnacalcarata</name>
    <dbReference type="NCBI Taxonomy" id="392030"/>
    <lineage>
        <taxon>Eukaryota</taxon>
        <taxon>Metazoa</taxon>
        <taxon>Spiralia</taxon>
        <taxon>Gnathifera</taxon>
        <taxon>Rotifera</taxon>
        <taxon>Eurotatoria</taxon>
        <taxon>Bdelloidea</taxon>
        <taxon>Philodinida</taxon>
        <taxon>Philodinidae</taxon>
        <taxon>Rotaria</taxon>
    </lineage>
</organism>
<feature type="region of interest" description="Disordered" evidence="1">
    <location>
        <begin position="18"/>
        <end position="60"/>
    </location>
</feature>
<feature type="compositionally biased region" description="Acidic residues" evidence="1">
    <location>
        <begin position="30"/>
        <end position="39"/>
    </location>
</feature>
<comment type="caution">
    <text evidence="2">The sequence shown here is derived from an EMBL/GenBank/DDBJ whole genome shotgun (WGS) entry which is preliminary data.</text>
</comment>
<evidence type="ECO:0000313" key="3">
    <source>
        <dbReference type="Proteomes" id="UP000681967"/>
    </source>
</evidence>
<feature type="compositionally biased region" description="Polar residues" evidence="1">
    <location>
        <begin position="43"/>
        <end position="60"/>
    </location>
</feature>
<accession>A0A8S3GJZ8</accession>
<evidence type="ECO:0000313" key="2">
    <source>
        <dbReference type="EMBL" id="CAF5162612.1"/>
    </source>
</evidence>
<dbReference type="EMBL" id="CAJOBH010268081">
    <property type="protein sequence ID" value="CAF5162612.1"/>
    <property type="molecule type" value="Genomic_DNA"/>
</dbReference>
<gene>
    <name evidence="2" type="ORF">BYL167_LOCUS75030</name>
</gene>